<gene>
    <name evidence="8" type="ORF">UIB01_07055</name>
</gene>
<dbReference type="EMBL" id="CP007509">
    <property type="protein sequence ID" value="AHY42255.1"/>
    <property type="molecule type" value="Genomic_DNA"/>
</dbReference>
<dbReference type="AlphaFoldDB" id="A0A023WRD7"/>
<protein>
    <submittedName>
        <fullName evidence="8">Resolvase</fullName>
    </submittedName>
</protein>
<dbReference type="PANTHER" id="PTHR30461">
    <property type="entry name" value="DNA-INVERTASE FROM LAMBDOID PROPHAGE"/>
    <property type="match status" value="1"/>
</dbReference>
<organism evidence="8 9">
    <name type="scientific">Stutzerimonas stutzeri</name>
    <name type="common">Pseudomonas stutzeri</name>
    <dbReference type="NCBI Taxonomy" id="316"/>
    <lineage>
        <taxon>Bacteria</taxon>
        <taxon>Pseudomonadati</taxon>
        <taxon>Pseudomonadota</taxon>
        <taxon>Gammaproteobacteria</taxon>
        <taxon>Pseudomonadales</taxon>
        <taxon>Pseudomonadaceae</taxon>
        <taxon>Stutzerimonas</taxon>
    </lineage>
</organism>
<feature type="domain" description="Resolvase/invertase-type recombinase catalytic" evidence="7">
    <location>
        <begin position="2"/>
        <end position="135"/>
    </location>
</feature>
<dbReference type="PANTHER" id="PTHR30461:SF26">
    <property type="entry name" value="RESOLVASE HOMOLOG YNEB"/>
    <property type="match status" value="1"/>
</dbReference>
<dbReference type="InterPro" id="IPR050639">
    <property type="entry name" value="SSR_resolvase"/>
</dbReference>
<dbReference type="InterPro" id="IPR006118">
    <property type="entry name" value="Recombinase_CS"/>
</dbReference>
<dbReference type="SUPFAM" id="SSF53041">
    <property type="entry name" value="Resolvase-like"/>
    <property type="match status" value="1"/>
</dbReference>
<proteinExistence type="inferred from homology"/>
<evidence type="ECO:0000259" key="7">
    <source>
        <dbReference type="PROSITE" id="PS51736"/>
    </source>
</evidence>
<keyword evidence="4" id="KW-0233">DNA recombination</keyword>
<keyword evidence="3" id="KW-0238">DNA-binding</keyword>
<evidence type="ECO:0000313" key="8">
    <source>
        <dbReference type="EMBL" id="AHY42255.1"/>
    </source>
</evidence>
<reference evidence="8 9" key="1">
    <citation type="submission" date="2014-03" db="EMBL/GenBank/DDBJ databases">
        <title>Complete genome sequence of Pseudomonas stutzeri 19SMN4.</title>
        <authorList>
            <person name="Brunet-Galmes I."/>
            <person name="Nogales B."/>
            <person name="Busquets A."/>
            <person name="Pena A."/>
            <person name="Gomila M."/>
            <person name="Garcia-Valdes E."/>
            <person name="Lalucat J."/>
            <person name="Bennasar A."/>
            <person name="Bosch R."/>
        </authorList>
    </citation>
    <scope>NUCLEOTIDE SEQUENCE [LARGE SCALE GENOMIC DNA]</scope>
    <source>
        <strain evidence="8 9">19SMN4</strain>
    </source>
</reference>
<evidence type="ECO:0000313" key="9">
    <source>
        <dbReference type="Proteomes" id="UP000025238"/>
    </source>
</evidence>
<dbReference type="PATRIC" id="fig|316.97.peg.1422"/>
<name>A0A023WRD7_STUST</name>
<dbReference type="GO" id="GO:0003677">
    <property type="term" value="F:DNA binding"/>
    <property type="evidence" value="ECO:0007669"/>
    <property type="project" value="UniProtKB-KW"/>
</dbReference>
<dbReference type="Pfam" id="PF00239">
    <property type="entry name" value="Resolvase"/>
    <property type="match status" value="1"/>
</dbReference>
<evidence type="ECO:0000256" key="1">
    <source>
        <dbReference type="ARBA" id="ARBA00009913"/>
    </source>
</evidence>
<dbReference type="CDD" id="cd03768">
    <property type="entry name" value="SR_ResInv"/>
    <property type="match status" value="1"/>
</dbReference>
<dbReference type="GO" id="GO:0015074">
    <property type="term" value="P:DNA integration"/>
    <property type="evidence" value="ECO:0007669"/>
    <property type="project" value="UniProtKB-KW"/>
</dbReference>
<dbReference type="PROSITE" id="PS51736">
    <property type="entry name" value="RECOMBINASES_3"/>
    <property type="match status" value="1"/>
</dbReference>
<sequence length="180" mass="19886">MATVGYIRVSTVDQNTERQLDGLTLDKVFEDKCSGKDANRPALNALIEYVREGDTVVVHDISRMARNLEDLLQLVKAFNKRGVAVRFNKEGLSFTGEANPMQELMLSMLGAVYQFERSMMLERQREGIQQAKAAGKYKGGKARIDSESIKEALISGLSIRKAAESLGVGISTVQRVKATM</sequence>
<evidence type="ECO:0000256" key="3">
    <source>
        <dbReference type="ARBA" id="ARBA00023125"/>
    </source>
</evidence>
<dbReference type="Proteomes" id="UP000025238">
    <property type="component" value="Chromosome"/>
</dbReference>
<evidence type="ECO:0000256" key="2">
    <source>
        <dbReference type="ARBA" id="ARBA00022908"/>
    </source>
</evidence>
<evidence type="ECO:0000256" key="5">
    <source>
        <dbReference type="PIRSR" id="PIRSR606118-50"/>
    </source>
</evidence>
<comment type="similarity">
    <text evidence="1">Belongs to the site-specific recombinase resolvase family.</text>
</comment>
<accession>A0A023WRD7</accession>
<feature type="active site" description="O-(5'-phospho-DNA)-serine intermediate" evidence="5 6">
    <location>
        <position position="10"/>
    </location>
</feature>
<keyword evidence="2" id="KW-0229">DNA integration</keyword>
<evidence type="ECO:0000256" key="4">
    <source>
        <dbReference type="ARBA" id="ARBA00023172"/>
    </source>
</evidence>
<dbReference type="InterPro" id="IPR006119">
    <property type="entry name" value="Resolv_N"/>
</dbReference>
<evidence type="ECO:0000256" key="6">
    <source>
        <dbReference type="PROSITE-ProRule" id="PRU10137"/>
    </source>
</evidence>
<dbReference type="SMART" id="SM00857">
    <property type="entry name" value="Resolvase"/>
    <property type="match status" value="1"/>
</dbReference>
<dbReference type="Gene3D" id="3.40.50.1390">
    <property type="entry name" value="Resolvase, N-terminal catalytic domain"/>
    <property type="match status" value="1"/>
</dbReference>
<dbReference type="GO" id="GO:0000150">
    <property type="term" value="F:DNA strand exchange activity"/>
    <property type="evidence" value="ECO:0007669"/>
    <property type="project" value="InterPro"/>
</dbReference>
<dbReference type="KEGG" id="pstu:UIB01_07055"/>
<dbReference type="PROSITE" id="PS00397">
    <property type="entry name" value="RECOMBINASES_1"/>
    <property type="match status" value="1"/>
</dbReference>
<dbReference type="InterPro" id="IPR036162">
    <property type="entry name" value="Resolvase-like_N_sf"/>
</dbReference>